<evidence type="ECO:0000256" key="8">
    <source>
        <dbReference type="ARBA" id="ARBA00048090"/>
    </source>
</evidence>
<dbReference type="CDD" id="cd02021">
    <property type="entry name" value="GntK"/>
    <property type="match status" value="1"/>
</dbReference>
<name>A0A7X5RM87_9ALTE</name>
<evidence type="ECO:0000313" key="11">
    <source>
        <dbReference type="Proteomes" id="UP000470213"/>
    </source>
</evidence>
<protein>
    <recommendedName>
        <fullName evidence="3 9">Gluconokinase</fullName>
        <ecNumber evidence="3 9">2.7.1.12</ecNumber>
    </recommendedName>
</protein>
<evidence type="ECO:0000256" key="5">
    <source>
        <dbReference type="ARBA" id="ARBA00022741"/>
    </source>
</evidence>
<keyword evidence="6 9" id="KW-0418">Kinase</keyword>
<dbReference type="Proteomes" id="UP000470213">
    <property type="component" value="Unassembled WGS sequence"/>
</dbReference>
<dbReference type="PANTHER" id="PTHR43442">
    <property type="entry name" value="GLUCONOKINASE-RELATED"/>
    <property type="match status" value="1"/>
</dbReference>
<dbReference type="InterPro" id="IPR006001">
    <property type="entry name" value="Therm_gnt_kin"/>
</dbReference>
<evidence type="ECO:0000256" key="1">
    <source>
        <dbReference type="ARBA" id="ARBA00004761"/>
    </source>
</evidence>
<keyword evidence="5 9" id="KW-0547">Nucleotide-binding</keyword>
<evidence type="ECO:0000256" key="6">
    <source>
        <dbReference type="ARBA" id="ARBA00022777"/>
    </source>
</evidence>
<comment type="pathway">
    <text evidence="1">Carbohydrate acid metabolism.</text>
</comment>
<keyword evidence="7 9" id="KW-0067">ATP-binding</keyword>
<accession>A0A7X5RM87</accession>
<dbReference type="EC" id="2.7.1.12" evidence="3 9"/>
<comment type="caution">
    <text evidence="10">The sequence shown here is derived from an EMBL/GenBank/DDBJ whole genome shotgun (WGS) entry which is preliminary data.</text>
</comment>
<dbReference type="NCBIfam" id="TIGR01313">
    <property type="entry name" value="therm_gnt_kin"/>
    <property type="match status" value="1"/>
</dbReference>
<dbReference type="EMBL" id="JAAAWN010000020">
    <property type="protein sequence ID" value="NDV92280.1"/>
    <property type="molecule type" value="Genomic_DNA"/>
</dbReference>
<dbReference type="Pfam" id="PF01202">
    <property type="entry name" value="SKI"/>
    <property type="match status" value="1"/>
</dbReference>
<dbReference type="GO" id="GO:0046316">
    <property type="term" value="F:gluconokinase activity"/>
    <property type="evidence" value="ECO:0007669"/>
    <property type="project" value="UniProtKB-EC"/>
</dbReference>
<evidence type="ECO:0000256" key="3">
    <source>
        <dbReference type="ARBA" id="ARBA00012054"/>
    </source>
</evidence>
<evidence type="ECO:0000256" key="7">
    <source>
        <dbReference type="ARBA" id="ARBA00022840"/>
    </source>
</evidence>
<keyword evidence="11" id="KW-1185">Reference proteome</keyword>
<comment type="catalytic activity">
    <reaction evidence="8 9">
        <text>D-gluconate + ATP = 6-phospho-D-gluconate + ADP + H(+)</text>
        <dbReference type="Rhea" id="RHEA:19433"/>
        <dbReference type="ChEBI" id="CHEBI:15378"/>
        <dbReference type="ChEBI" id="CHEBI:18391"/>
        <dbReference type="ChEBI" id="CHEBI:30616"/>
        <dbReference type="ChEBI" id="CHEBI:58759"/>
        <dbReference type="ChEBI" id="CHEBI:456216"/>
        <dbReference type="EC" id="2.7.1.12"/>
    </reaction>
</comment>
<evidence type="ECO:0000256" key="4">
    <source>
        <dbReference type="ARBA" id="ARBA00022679"/>
    </source>
</evidence>
<sequence>MTQRHVFFVSGVSGTGKSTLSRYLADTFSLSFEEGDSYHSPSNIKKMSAGIPLQDADRWEWLETLNKVAKQHLNAQRDVIVSCSALRATYRDVLTKDISSRCHFIYLHASQQVLSKRLKQREHFFNGDAMLDSQFSALELPSKENAFIIDVAQSFDDVAKQAESYIRPVITQNK</sequence>
<evidence type="ECO:0000313" key="10">
    <source>
        <dbReference type="EMBL" id="NDV92280.1"/>
    </source>
</evidence>
<dbReference type="AlphaFoldDB" id="A0A7X5RM87"/>
<dbReference type="RefSeq" id="WP_163086832.1">
    <property type="nucleotide sequence ID" value="NZ_JAAAWN010000020.1"/>
</dbReference>
<dbReference type="SUPFAM" id="SSF52540">
    <property type="entry name" value="P-loop containing nucleoside triphosphate hydrolases"/>
    <property type="match status" value="1"/>
</dbReference>
<dbReference type="GO" id="GO:0005737">
    <property type="term" value="C:cytoplasm"/>
    <property type="evidence" value="ECO:0007669"/>
    <property type="project" value="TreeGrafter"/>
</dbReference>
<keyword evidence="4 9" id="KW-0808">Transferase</keyword>
<dbReference type="Gene3D" id="3.40.50.300">
    <property type="entry name" value="P-loop containing nucleotide triphosphate hydrolases"/>
    <property type="match status" value="1"/>
</dbReference>
<dbReference type="GO" id="GO:0005975">
    <property type="term" value="P:carbohydrate metabolic process"/>
    <property type="evidence" value="ECO:0007669"/>
    <property type="project" value="InterPro"/>
</dbReference>
<evidence type="ECO:0000256" key="2">
    <source>
        <dbReference type="ARBA" id="ARBA00008420"/>
    </source>
</evidence>
<dbReference type="PANTHER" id="PTHR43442:SF3">
    <property type="entry name" value="GLUCONOKINASE-RELATED"/>
    <property type="match status" value="1"/>
</dbReference>
<reference evidence="10 11" key="1">
    <citation type="submission" date="2020-01" db="EMBL/GenBank/DDBJ databases">
        <authorList>
            <person name="Chen J."/>
            <person name="Zhu S."/>
            <person name="Yang J."/>
        </authorList>
    </citation>
    <scope>NUCLEOTIDE SEQUENCE [LARGE SCALE GENOMIC DNA]</scope>
    <source>
        <strain evidence="10 11">345S023</strain>
    </source>
</reference>
<proteinExistence type="inferred from homology"/>
<gene>
    <name evidence="10" type="ORF">GTH32_13950</name>
</gene>
<comment type="similarity">
    <text evidence="2 9">Belongs to the gluconokinase GntK/GntV family.</text>
</comment>
<evidence type="ECO:0000256" key="9">
    <source>
        <dbReference type="RuleBase" id="RU363066"/>
    </source>
</evidence>
<organism evidence="10 11">
    <name type="scientific">Alteromonas profundi</name>
    <dbReference type="NCBI Taxonomy" id="2696062"/>
    <lineage>
        <taxon>Bacteria</taxon>
        <taxon>Pseudomonadati</taxon>
        <taxon>Pseudomonadota</taxon>
        <taxon>Gammaproteobacteria</taxon>
        <taxon>Alteromonadales</taxon>
        <taxon>Alteromonadaceae</taxon>
        <taxon>Alteromonas/Salinimonas group</taxon>
        <taxon>Alteromonas</taxon>
    </lineage>
</organism>
<dbReference type="GO" id="GO:0005524">
    <property type="term" value="F:ATP binding"/>
    <property type="evidence" value="ECO:0007669"/>
    <property type="project" value="UniProtKB-KW"/>
</dbReference>
<dbReference type="InterPro" id="IPR031322">
    <property type="entry name" value="Shikimate/glucono_kinase"/>
</dbReference>
<dbReference type="InterPro" id="IPR027417">
    <property type="entry name" value="P-loop_NTPase"/>
</dbReference>